<feature type="signal peptide" evidence="8">
    <location>
        <begin position="1"/>
        <end position="22"/>
    </location>
</feature>
<keyword evidence="8" id="KW-0732">Signal</keyword>
<comment type="caution">
    <text evidence="10">The sequence shown here is derived from an EMBL/GenBank/DDBJ whole genome shotgun (WGS) entry which is preliminary data.</text>
</comment>
<dbReference type="NCBIfam" id="TIGR04056">
    <property type="entry name" value="OMP_RagA_SusC"/>
    <property type="match status" value="1"/>
</dbReference>
<evidence type="ECO:0000256" key="4">
    <source>
        <dbReference type="ARBA" id="ARBA00022692"/>
    </source>
</evidence>
<keyword evidence="2 7" id="KW-0813">Transport</keyword>
<dbReference type="RefSeq" id="WP_286650797.1">
    <property type="nucleotide sequence ID" value="NZ_JACAGK010000012.1"/>
</dbReference>
<dbReference type="InterPro" id="IPR023996">
    <property type="entry name" value="TonB-dep_OMP_SusC/RagA"/>
</dbReference>
<dbReference type="InterPro" id="IPR012910">
    <property type="entry name" value="Plug_dom"/>
</dbReference>
<dbReference type="InterPro" id="IPR037066">
    <property type="entry name" value="Plug_dom_sf"/>
</dbReference>
<keyword evidence="4 7" id="KW-0812">Transmembrane</keyword>
<feature type="chain" id="PRO_5046786336" evidence="8">
    <location>
        <begin position="23"/>
        <end position="1058"/>
    </location>
</feature>
<dbReference type="PROSITE" id="PS52016">
    <property type="entry name" value="TONB_DEPENDENT_REC_3"/>
    <property type="match status" value="1"/>
</dbReference>
<keyword evidence="10" id="KW-0675">Receptor</keyword>
<keyword evidence="11" id="KW-1185">Reference proteome</keyword>
<keyword evidence="6 7" id="KW-0998">Cell outer membrane</keyword>
<dbReference type="Proteomes" id="UP001170954">
    <property type="component" value="Unassembled WGS sequence"/>
</dbReference>
<evidence type="ECO:0000256" key="1">
    <source>
        <dbReference type="ARBA" id="ARBA00004571"/>
    </source>
</evidence>
<evidence type="ECO:0000256" key="3">
    <source>
        <dbReference type="ARBA" id="ARBA00022452"/>
    </source>
</evidence>
<dbReference type="SUPFAM" id="SSF56935">
    <property type="entry name" value="Porins"/>
    <property type="match status" value="1"/>
</dbReference>
<evidence type="ECO:0000256" key="7">
    <source>
        <dbReference type="PROSITE-ProRule" id="PRU01360"/>
    </source>
</evidence>
<comment type="similarity">
    <text evidence="7">Belongs to the TonB-dependent receptor family.</text>
</comment>
<dbReference type="InterPro" id="IPR036942">
    <property type="entry name" value="Beta-barrel_TonB_sf"/>
</dbReference>
<evidence type="ECO:0000259" key="9">
    <source>
        <dbReference type="Pfam" id="PF07715"/>
    </source>
</evidence>
<dbReference type="Pfam" id="PF13715">
    <property type="entry name" value="CarbopepD_reg_2"/>
    <property type="match status" value="1"/>
</dbReference>
<accession>A0ABT7NLI7</accession>
<dbReference type="InterPro" id="IPR008969">
    <property type="entry name" value="CarboxyPept-like_regulatory"/>
</dbReference>
<keyword evidence="5 7" id="KW-0472">Membrane</keyword>
<dbReference type="InterPro" id="IPR039426">
    <property type="entry name" value="TonB-dep_rcpt-like"/>
</dbReference>
<dbReference type="EMBL" id="JACAGK010000012">
    <property type="protein sequence ID" value="MDM1047783.1"/>
    <property type="molecule type" value="Genomic_DNA"/>
</dbReference>
<evidence type="ECO:0000313" key="10">
    <source>
        <dbReference type="EMBL" id="MDM1047783.1"/>
    </source>
</evidence>
<protein>
    <submittedName>
        <fullName evidence="10">TonB-dependent receptor</fullName>
    </submittedName>
</protein>
<evidence type="ECO:0000256" key="2">
    <source>
        <dbReference type="ARBA" id="ARBA00022448"/>
    </source>
</evidence>
<reference evidence="10" key="1">
    <citation type="submission" date="2020-06" db="EMBL/GenBank/DDBJ databases">
        <authorList>
            <person name="Dong N."/>
        </authorList>
    </citation>
    <scope>NUCLEOTIDE SEQUENCE</scope>
    <source>
        <strain evidence="10">R1692</strain>
    </source>
</reference>
<dbReference type="Gene3D" id="2.60.40.1120">
    <property type="entry name" value="Carboxypeptidase-like, regulatory domain"/>
    <property type="match status" value="1"/>
</dbReference>
<evidence type="ECO:0000313" key="11">
    <source>
        <dbReference type="Proteomes" id="UP001170954"/>
    </source>
</evidence>
<dbReference type="Gene3D" id="2.40.170.20">
    <property type="entry name" value="TonB-dependent receptor, beta-barrel domain"/>
    <property type="match status" value="1"/>
</dbReference>
<dbReference type="Gene3D" id="2.170.130.10">
    <property type="entry name" value="TonB-dependent receptor, plug domain"/>
    <property type="match status" value="1"/>
</dbReference>
<keyword evidence="3 7" id="KW-1134">Transmembrane beta strand</keyword>
<proteinExistence type="inferred from homology"/>
<feature type="domain" description="TonB-dependent receptor plug" evidence="9">
    <location>
        <begin position="128"/>
        <end position="239"/>
    </location>
</feature>
<dbReference type="SUPFAM" id="SSF49464">
    <property type="entry name" value="Carboxypeptidase regulatory domain-like"/>
    <property type="match status" value="1"/>
</dbReference>
<dbReference type="InterPro" id="IPR023997">
    <property type="entry name" value="TonB-dep_OMP_SusC/RagA_CS"/>
</dbReference>
<reference evidence="10" key="2">
    <citation type="journal article" date="2022" name="Sci. Total Environ.">
        <title>Prevalence, transmission, and molecular epidemiology of tet(X)-positive bacteria among humans, animals, and environmental niches in China: An epidemiological, and genomic-based study.</title>
        <authorList>
            <person name="Dong N."/>
            <person name="Zeng Y."/>
            <person name="Cai C."/>
            <person name="Sun C."/>
            <person name="Lu J."/>
            <person name="Liu C."/>
            <person name="Zhou H."/>
            <person name="Sun Q."/>
            <person name="Shu L."/>
            <person name="Wang H."/>
            <person name="Wang Y."/>
            <person name="Wang S."/>
            <person name="Wu C."/>
            <person name="Chan E.W."/>
            <person name="Chen G."/>
            <person name="Shen Z."/>
            <person name="Chen S."/>
            <person name="Zhang R."/>
        </authorList>
    </citation>
    <scope>NUCLEOTIDE SEQUENCE</scope>
    <source>
        <strain evidence="10">R1692</strain>
    </source>
</reference>
<evidence type="ECO:0000256" key="6">
    <source>
        <dbReference type="ARBA" id="ARBA00023237"/>
    </source>
</evidence>
<comment type="subcellular location">
    <subcellularLocation>
        <location evidence="1 7">Cell outer membrane</location>
        <topology evidence="1 7">Multi-pass membrane protein</topology>
    </subcellularLocation>
</comment>
<evidence type="ECO:0000256" key="8">
    <source>
        <dbReference type="SAM" id="SignalP"/>
    </source>
</evidence>
<name>A0ABT7NLI7_9SPHI</name>
<dbReference type="Pfam" id="PF07715">
    <property type="entry name" value="Plug"/>
    <property type="match status" value="1"/>
</dbReference>
<evidence type="ECO:0000256" key="5">
    <source>
        <dbReference type="ARBA" id="ARBA00023136"/>
    </source>
</evidence>
<gene>
    <name evidence="10" type="ORF">HX018_05990</name>
</gene>
<dbReference type="NCBIfam" id="TIGR04057">
    <property type="entry name" value="SusC_RagA_signa"/>
    <property type="match status" value="1"/>
</dbReference>
<sequence>MKHHLLTSLCVMACSSLQVVNAQQIAVAGKVSDQNGASIAGVTVTVKGTSISTSTNENGLFTLNADHNATLIISAIGYQRQEIPLAGRKTININLTSADEAIDEVIVVAYGTAKKSAFTGSATQVDFGKEAGDVPVNSFEQALVGKLPGVQINTTTGQAGATSSIQVRGIGSMNAGTEPLYVVDGIPAHSGNSGQMQSALAGTSNNIMATINPNDIESITVLKDAAASSLYGSRAANGVVLITTKSGKAGKPKIDFRTSLATTPDWAVDNYKPGSVQDQIQYFYQIFHDYRTSNGKTEAEANKYALDRMNTRFGIHGYSFSSEGTGLYDKIIITGKTDGVENRDGKYFDWNDALFRTGRHQANDLSFSGANEKTRYYSSLNYTKELGRAITNEFERISGRVNLSQKLHDIVEFGANINVTHNNKEGYNDTRNTGTNYFYLANNLLFPFYWPTDYKTGQEYSTRYSSLGYNPLFYDKQWENNSKTFRVIASPSLTVNILPELTGKTIFSYDNAEVKDHLYYSPLHYHTTYGATANGSVFEYSTNYRILVSSSTLTYDKKFNNHNLNALLGFEAQKNETDYQYAAGSNLPNSALHTVATAGVKDANAYSWGHNMLSVFSRMEYNYLDTYYLSGSIRRDGSSRVGPKDRWANFWSLSGAVNLKNTAFLTDVNEVSFLKLKASYGTNGTLADSNFGWRSLAGFGMNYMNQPGGSINTIADENLRWEQNLNFNVGTEFGLFNSRLNGSIEYFSRTSKDLLQAVNISLVTGFPSTLRNIGKINNSGVEIALSGDIMRNDNFRWSANANTSLLTSKVKSLYAGQDILWSDPTGGDARVPFIYRENEPVYSFYIREWAGVDKTNGKPVWYVNDPENPDGDFLYNGRGASNSVSKAKQIIAGSPIPKAYGGFGTELEYKGISLGMTFTYKIGGKLYDAGSKDVAEDGYYWERIRSEHGIKEVWRPDYTDALLPKVSGNDPEDGITNSTRHLYDASFLRLKQINLAYRIPASITEKARISNARIFFNGTNLLTFSKFKLADPEVNQYGTRGWETPFGKTYSFGLEFSL</sequence>
<organism evidence="10 11">
    <name type="scientific">Sphingobacterium hotanense</name>
    <dbReference type="NCBI Taxonomy" id="649196"/>
    <lineage>
        <taxon>Bacteria</taxon>
        <taxon>Pseudomonadati</taxon>
        <taxon>Bacteroidota</taxon>
        <taxon>Sphingobacteriia</taxon>
        <taxon>Sphingobacteriales</taxon>
        <taxon>Sphingobacteriaceae</taxon>
        <taxon>Sphingobacterium</taxon>
    </lineage>
</organism>